<dbReference type="Pfam" id="PF07728">
    <property type="entry name" value="AAA_5"/>
    <property type="match status" value="1"/>
</dbReference>
<keyword evidence="3" id="KW-1185">Reference proteome</keyword>
<name>A0ABQ2A0V2_9BACL</name>
<gene>
    <name evidence="2" type="ORF">GCM10007362_32060</name>
</gene>
<evidence type="ECO:0000313" key="2">
    <source>
        <dbReference type="EMBL" id="GGH81764.1"/>
    </source>
</evidence>
<organism evidence="2 3">
    <name type="scientific">Saccharibacillus endophyticus</name>
    <dbReference type="NCBI Taxonomy" id="2060666"/>
    <lineage>
        <taxon>Bacteria</taxon>
        <taxon>Bacillati</taxon>
        <taxon>Bacillota</taxon>
        <taxon>Bacilli</taxon>
        <taxon>Bacillales</taxon>
        <taxon>Paenibacillaceae</taxon>
        <taxon>Saccharibacillus</taxon>
    </lineage>
</organism>
<feature type="domain" description="ATPase dynein-related AAA" evidence="1">
    <location>
        <begin position="84"/>
        <end position="223"/>
    </location>
</feature>
<protein>
    <submittedName>
        <fullName evidence="2">MoxR-like ATPase</fullName>
    </submittedName>
</protein>
<dbReference type="Proteomes" id="UP000605427">
    <property type="component" value="Unassembled WGS sequence"/>
</dbReference>
<evidence type="ECO:0000313" key="3">
    <source>
        <dbReference type="Proteomes" id="UP000605427"/>
    </source>
</evidence>
<dbReference type="PANTHER" id="PTHR42759:SF1">
    <property type="entry name" value="MAGNESIUM-CHELATASE SUBUNIT CHLD"/>
    <property type="match status" value="1"/>
</dbReference>
<dbReference type="Gene3D" id="3.40.50.300">
    <property type="entry name" value="P-loop containing nucleotide triphosphate hydrolases"/>
    <property type="match status" value="1"/>
</dbReference>
<comment type="caution">
    <text evidence="2">The sequence shown here is derived from an EMBL/GenBank/DDBJ whole genome shotgun (WGS) entry which is preliminary data.</text>
</comment>
<evidence type="ECO:0000259" key="1">
    <source>
        <dbReference type="Pfam" id="PF07728"/>
    </source>
</evidence>
<sequence>MTIEMIKPPAEVLHERELAALAAEGLGKRPPNWKLSPAAVRDFLIGREKPIDLDGEKIHITRKFYGNDVLIERAVVTLAGNRGLMLVGEPGTAKTMLSELLSAAISGTSTNTIQGTAGTTEDTIKYSWNYAMLLDKGPSEAALVPSPLYQGMKHGLITRFEEITRCPSEAQDSLISIMSDKVMNIPELADGVLFAKPGFNVIGTANIRDKGVNEMSSALKRRFNFETIRPIENVKMEAKIIESQASNLLSHSGVDIEVDPGVVELLATTFIELRTGRTREGYKIEVPQAVMSTAEAVSVYVQSAMTSYYYEEGGLSMERLVQNMLGTVAKESTKDLSVLKAYFSKVVKERARTESLWDAYYKEKKWIG</sequence>
<dbReference type="InterPro" id="IPR011704">
    <property type="entry name" value="ATPase_dyneun-rel_AAA"/>
</dbReference>
<dbReference type="SUPFAM" id="SSF52540">
    <property type="entry name" value="P-loop containing nucleoside triphosphate hydrolases"/>
    <property type="match status" value="1"/>
</dbReference>
<dbReference type="PANTHER" id="PTHR42759">
    <property type="entry name" value="MOXR FAMILY PROTEIN"/>
    <property type="match status" value="1"/>
</dbReference>
<dbReference type="EMBL" id="BMDD01000004">
    <property type="protein sequence ID" value="GGH81764.1"/>
    <property type="molecule type" value="Genomic_DNA"/>
</dbReference>
<dbReference type="InterPro" id="IPR050764">
    <property type="entry name" value="CbbQ/NirQ/NorQ/GpvN"/>
</dbReference>
<reference evidence="3" key="1">
    <citation type="journal article" date="2019" name="Int. J. Syst. Evol. Microbiol.">
        <title>The Global Catalogue of Microorganisms (GCM) 10K type strain sequencing project: providing services to taxonomists for standard genome sequencing and annotation.</title>
        <authorList>
            <consortium name="The Broad Institute Genomics Platform"/>
            <consortium name="The Broad Institute Genome Sequencing Center for Infectious Disease"/>
            <person name="Wu L."/>
            <person name="Ma J."/>
        </authorList>
    </citation>
    <scope>NUCLEOTIDE SEQUENCE [LARGE SCALE GENOMIC DNA]</scope>
    <source>
        <strain evidence="3">CCM 8702</strain>
    </source>
</reference>
<proteinExistence type="predicted"/>
<accession>A0ABQ2A0V2</accession>
<dbReference type="InterPro" id="IPR027417">
    <property type="entry name" value="P-loop_NTPase"/>
</dbReference>